<feature type="compositionally biased region" description="Pro residues" evidence="1">
    <location>
        <begin position="88"/>
        <end position="97"/>
    </location>
</feature>
<feature type="compositionally biased region" description="Basic and acidic residues" evidence="1">
    <location>
        <begin position="134"/>
        <end position="149"/>
    </location>
</feature>
<evidence type="ECO:0000256" key="1">
    <source>
        <dbReference type="SAM" id="MobiDB-lite"/>
    </source>
</evidence>
<dbReference type="HOGENOM" id="CLU_881022_0_0_1"/>
<dbReference type="AlphaFoldDB" id="A0A0D9ZVQ9"/>
<feature type="compositionally biased region" description="Low complexity" evidence="1">
    <location>
        <begin position="223"/>
        <end position="249"/>
    </location>
</feature>
<evidence type="ECO:0000313" key="2">
    <source>
        <dbReference type="EnsemblPlants" id="OGLUM05G07570.1"/>
    </source>
</evidence>
<feature type="compositionally biased region" description="Pro residues" evidence="1">
    <location>
        <begin position="169"/>
        <end position="192"/>
    </location>
</feature>
<feature type="region of interest" description="Disordered" evidence="1">
    <location>
        <begin position="270"/>
        <end position="316"/>
    </location>
</feature>
<feature type="compositionally biased region" description="Basic and acidic residues" evidence="1">
    <location>
        <begin position="294"/>
        <end position="316"/>
    </location>
</feature>
<organism evidence="2">
    <name type="scientific">Oryza glumipatula</name>
    <dbReference type="NCBI Taxonomy" id="40148"/>
    <lineage>
        <taxon>Eukaryota</taxon>
        <taxon>Viridiplantae</taxon>
        <taxon>Streptophyta</taxon>
        <taxon>Embryophyta</taxon>
        <taxon>Tracheophyta</taxon>
        <taxon>Spermatophyta</taxon>
        <taxon>Magnoliopsida</taxon>
        <taxon>Liliopsida</taxon>
        <taxon>Poales</taxon>
        <taxon>Poaceae</taxon>
        <taxon>BOP clade</taxon>
        <taxon>Oryzoideae</taxon>
        <taxon>Oryzeae</taxon>
        <taxon>Oryzinae</taxon>
        <taxon>Oryza</taxon>
    </lineage>
</organism>
<sequence length="316" mass="32832">MQAPAAWIEAGRPHESVNVGDEAAQGRDVEESVNRCYRSMGPLLHCRGGAGWLSSSRSCSRAAAAAFELLLPQSSRCRSLRSAAAAFKPPPPPPPPKARSGDLKAGSGEEGHGAAVVKPPPVPSSCRWGGRAAELGRNRAMKAELREPAASEGGQRGGRPATHCRRRPPLGPPRRPAPSPPFDPPLAPPPFGLPRHPASSPPLKPPSAPLSLEPGGPTVCTTPSPDAVASARPASSAAASAAAQNSPDPLRISSLQQPCLGEFAVRPSSPQLATAPWSNRRGAAAAQKGIGRGQRKEESMEKKPHGRAELAAERKE</sequence>
<dbReference type="EnsemblPlants" id="OGLUM05G07570.1">
    <property type="protein sequence ID" value="OGLUM05G07570.1"/>
    <property type="gene ID" value="OGLUM05G07570"/>
</dbReference>
<feature type="region of interest" description="Disordered" evidence="1">
    <location>
        <begin position="82"/>
        <end position="253"/>
    </location>
</feature>
<protein>
    <submittedName>
        <fullName evidence="2">Uncharacterized protein</fullName>
    </submittedName>
</protein>
<dbReference type="Gramene" id="OGLUM05G07570.1">
    <property type="protein sequence ID" value="OGLUM05G07570.1"/>
    <property type="gene ID" value="OGLUM05G07570"/>
</dbReference>
<proteinExistence type="predicted"/>
<keyword evidence="3" id="KW-1185">Reference proteome</keyword>
<dbReference type="Proteomes" id="UP000026961">
    <property type="component" value="Chromosome 5"/>
</dbReference>
<reference evidence="2" key="1">
    <citation type="submission" date="2015-04" db="UniProtKB">
        <authorList>
            <consortium name="EnsemblPlants"/>
        </authorList>
    </citation>
    <scope>IDENTIFICATION</scope>
</reference>
<accession>A0A0D9ZVQ9</accession>
<reference evidence="2" key="2">
    <citation type="submission" date="2018-05" db="EMBL/GenBank/DDBJ databases">
        <title>OgluRS3 (Oryza glumaepatula Reference Sequence Version 3).</title>
        <authorList>
            <person name="Zhang J."/>
            <person name="Kudrna D."/>
            <person name="Lee S."/>
            <person name="Talag J."/>
            <person name="Welchert J."/>
            <person name="Wing R.A."/>
        </authorList>
    </citation>
    <scope>NUCLEOTIDE SEQUENCE [LARGE SCALE GENOMIC DNA]</scope>
</reference>
<name>A0A0D9ZVQ9_9ORYZ</name>
<feature type="compositionally biased region" description="Basic and acidic residues" evidence="1">
    <location>
        <begin position="99"/>
        <end position="112"/>
    </location>
</feature>
<feature type="compositionally biased region" description="Pro residues" evidence="1">
    <location>
        <begin position="199"/>
        <end position="208"/>
    </location>
</feature>
<evidence type="ECO:0000313" key="3">
    <source>
        <dbReference type="Proteomes" id="UP000026961"/>
    </source>
</evidence>